<evidence type="ECO:0000256" key="1">
    <source>
        <dbReference type="SAM" id="Phobius"/>
    </source>
</evidence>
<dbReference type="AlphaFoldDB" id="A0A832ZB80"/>
<evidence type="ECO:0000313" key="3">
    <source>
        <dbReference type="Proteomes" id="UP000643554"/>
    </source>
</evidence>
<organism evidence="2 3">
    <name type="scientific">Methanothermococcus okinawensis</name>
    <dbReference type="NCBI Taxonomy" id="155863"/>
    <lineage>
        <taxon>Archaea</taxon>
        <taxon>Methanobacteriati</taxon>
        <taxon>Methanobacteriota</taxon>
        <taxon>Methanomada group</taxon>
        <taxon>Methanococci</taxon>
        <taxon>Methanococcales</taxon>
        <taxon>Methanococcaceae</taxon>
        <taxon>Methanothermococcus</taxon>
    </lineage>
</organism>
<evidence type="ECO:0000313" key="2">
    <source>
        <dbReference type="EMBL" id="HIP84794.1"/>
    </source>
</evidence>
<dbReference type="InterPro" id="IPR007509">
    <property type="entry name" value="DUF515"/>
</dbReference>
<dbReference type="Pfam" id="PF04415">
    <property type="entry name" value="DUF515"/>
    <property type="match status" value="3"/>
</dbReference>
<comment type="caution">
    <text evidence="2">The sequence shown here is derived from an EMBL/GenBank/DDBJ whole genome shotgun (WGS) entry which is preliminary data.</text>
</comment>
<name>A0A832ZB80_9EURY</name>
<sequence length="433" mass="50499">MVNDDFNRKLKRVKSKSKTIRSDRTKFIIILVVVVLTIIVSFVAYTVHKIEMEKLEEAKTRAIENIKQIFSSYPEDPYLHIYITKIENSNSIEEINKILSDARRYVELKKSKENAIKEVRKIFEKYNYTDDPYFHLYITKIKNSKSIEEINRLIQDATKYVELRKYKEEVISYIKDLYGKYYHESVYAQSIVSKIQEAKSREEIDNILKTSNIEENAKMYYLIDIGNKIDPNKYYIVYLFEESEIWEGSKIIDYIKKLSLTNLKDLSKDFSKKIVPATFSKVAIEVPATQCGKMPLKGSKIRIYDKDNSITPIKGVVQSSYLLIDEINYSEFINVSNTHTDDREISILKSISNTTYSLKNVPGIIYATAANKLDYYKIIKKFGRYGERLNKITSDTQIFDENAKYLLIVSVPSVEVPKLKAIEIENIYIAVME</sequence>
<dbReference type="EMBL" id="DQUI01000077">
    <property type="protein sequence ID" value="HIP84794.1"/>
    <property type="molecule type" value="Genomic_DNA"/>
</dbReference>
<feature type="transmembrane region" description="Helical" evidence="1">
    <location>
        <begin position="27"/>
        <end position="47"/>
    </location>
</feature>
<keyword evidence="1" id="KW-0472">Membrane</keyword>
<proteinExistence type="predicted"/>
<keyword evidence="1" id="KW-0812">Transmembrane</keyword>
<keyword evidence="1" id="KW-1133">Transmembrane helix</keyword>
<dbReference type="Gene3D" id="1.10.8.40">
    <property type="entry name" value="Albumin-binding domain"/>
    <property type="match status" value="1"/>
</dbReference>
<gene>
    <name evidence="2" type="ORF">EYH15_04830</name>
</gene>
<accession>A0A832ZB80</accession>
<reference evidence="2" key="1">
    <citation type="journal article" date="2020" name="ISME J.">
        <title>Gammaproteobacteria mediating utilization of methyl-, sulfur- and petroleum organic compounds in deep ocean hydrothermal plumes.</title>
        <authorList>
            <person name="Zhou Z."/>
            <person name="Liu Y."/>
            <person name="Pan J."/>
            <person name="Cron B.R."/>
            <person name="Toner B.M."/>
            <person name="Anantharaman K."/>
            <person name="Breier J.A."/>
            <person name="Dick G.J."/>
            <person name="Li M."/>
        </authorList>
    </citation>
    <scope>NUCLEOTIDE SEQUENCE</scope>
    <source>
        <strain evidence="2">SZUA-1453</strain>
    </source>
</reference>
<dbReference type="Proteomes" id="UP000643554">
    <property type="component" value="Unassembled WGS sequence"/>
</dbReference>
<protein>
    <submittedName>
        <fullName evidence="2">DUF515 domain-containing protein</fullName>
    </submittedName>
</protein>